<sequence length="110" mass="12676">MGWCHKFSEFILVYEFLPNQSLDWHLFPMKKNNHSLTLLGGLASTSPRHYSTFTKKWSRTFGYLASECFATDKVSKESDTFSFGVVAMEITAGRREVELSKDDEEVRLVD</sequence>
<evidence type="ECO:0000256" key="1">
    <source>
        <dbReference type="ARBA" id="ARBA00022741"/>
    </source>
</evidence>
<dbReference type="InterPro" id="IPR050528">
    <property type="entry name" value="L-type_Lectin-RKs"/>
</dbReference>
<keyword evidence="1" id="KW-0547">Nucleotide-binding</keyword>
<dbReference type="InterPro" id="IPR001245">
    <property type="entry name" value="Ser-Thr/Tyr_kinase_cat_dom"/>
</dbReference>
<name>A0A8J5FJE4_ZINOF</name>
<dbReference type="SUPFAM" id="SSF56112">
    <property type="entry name" value="Protein kinase-like (PK-like)"/>
    <property type="match status" value="1"/>
</dbReference>
<evidence type="ECO:0000313" key="4">
    <source>
        <dbReference type="EMBL" id="KAG6489460.1"/>
    </source>
</evidence>
<proteinExistence type="predicted"/>
<evidence type="ECO:0000259" key="3">
    <source>
        <dbReference type="Pfam" id="PF07714"/>
    </source>
</evidence>
<dbReference type="InterPro" id="IPR011009">
    <property type="entry name" value="Kinase-like_dom_sf"/>
</dbReference>
<keyword evidence="2" id="KW-0067">ATP-binding</keyword>
<keyword evidence="5" id="KW-1185">Reference proteome</keyword>
<gene>
    <name evidence="4" type="ORF">ZIOFF_050729</name>
</gene>
<dbReference type="Proteomes" id="UP000734854">
    <property type="component" value="Unassembled WGS sequence"/>
</dbReference>
<comment type="caution">
    <text evidence="4">The sequence shown here is derived from an EMBL/GenBank/DDBJ whole genome shotgun (WGS) entry which is preliminary data.</text>
</comment>
<protein>
    <recommendedName>
        <fullName evidence="3">Serine-threonine/tyrosine-protein kinase catalytic domain-containing protein</fullName>
    </recommendedName>
</protein>
<evidence type="ECO:0000313" key="5">
    <source>
        <dbReference type="Proteomes" id="UP000734854"/>
    </source>
</evidence>
<dbReference type="EMBL" id="JACMSC010000014">
    <property type="protein sequence ID" value="KAG6489460.1"/>
    <property type="molecule type" value="Genomic_DNA"/>
</dbReference>
<evidence type="ECO:0000256" key="2">
    <source>
        <dbReference type="ARBA" id="ARBA00022840"/>
    </source>
</evidence>
<dbReference type="GO" id="GO:0005524">
    <property type="term" value="F:ATP binding"/>
    <property type="evidence" value="ECO:0007669"/>
    <property type="project" value="UniProtKB-KW"/>
</dbReference>
<dbReference type="Gene3D" id="1.10.510.10">
    <property type="entry name" value="Transferase(Phosphotransferase) domain 1"/>
    <property type="match status" value="1"/>
</dbReference>
<dbReference type="Pfam" id="PF07714">
    <property type="entry name" value="PK_Tyr_Ser-Thr"/>
    <property type="match status" value="1"/>
</dbReference>
<dbReference type="GO" id="GO:0004672">
    <property type="term" value="F:protein kinase activity"/>
    <property type="evidence" value="ECO:0007669"/>
    <property type="project" value="InterPro"/>
</dbReference>
<reference evidence="4 5" key="1">
    <citation type="submission" date="2020-08" db="EMBL/GenBank/DDBJ databases">
        <title>Plant Genome Project.</title>
        <authorList>
            <person name="Zhang R.-G."/>
        </authorList>
    </citation>
    <scope>NUCLEOTIDE SEQUENCE [LARGE SCALE GENOMIC DNA]</scope>
    <source>
        <tissue evidence="4">Rhizome</tissue>
    </source>
</reference>
<dbReference type="AlphaFoldDB" id="A0A8J5FJE4"/>
<feature type="domain" description="Serine-threonine/tyrosine-protein kinase catalytic" evidence="3">
    <location>
        <begin position="41"/>
        <end position="97"/>
    </location>
</feature>
<accession>A0A8J5FJE4</accession>
<organism evidence="4 5">
    <name type="scientific">Zingiber officinale</name>
    <name type="common">Ginger</name>
    <name type="synonym">Amomum zingiber</name>
    <dbReference type="NCBI Taxonomy" id="94328"/>
    <lineage>
        <taxon>Eukaryota</taxon>
        <taxon>Viridiplantae</taxon>
        <taxon>Streptophyta</taxon>
        <taxon>Embryophyta</taxon>
        <taxon>Tracheophyta</taxon>
        <taxon>Spermatophyta</taxon>
        <taxon>Magnoliopsida</taxon>
        <taxon>Liliopsida</taxon>
        <taxon>Zingiberales</taxon>
        <taxon>Zingiberaceae</taxon>
        <taxon>Zingiber</taxon>
    </lineage>
</organism>
<dbReference type="PANTHER" id="PTHR27007">
    <property type="match status" value="1"/>
</dbReference>